<feature type="compositionally biased region" description="Low complexity" evidence="1">
    <location>
        <begin position="227"/>
        <end position="236"/>
    </location>
</feature>
<reference evidence="2" key="1">
    <citation type="submission" date="2021-02" db="EMBL/GenBank/DDBJ databases">
        <authorList>
            <person name="Dougan E. K."/>
            <person name="Rhodes N."/>
            <person name="Thang M."/>
            <person name="Chan C."/>
        </authorList>
    </citation>
    <scope>NUCLEOTIDE SEQUENCE</scope>
</reference>
<name>A0A813LEE0_POLGL</name>
<protein>
    <submittedName>
        <fullName evidence="2">Uncharacterized protein</fullName>
    </submittedName>
</protein>
<evidence type="ECO:0000313" key="3">
    <source>
        <dbReference type="Proteomes" id="UP000626109"/>
    </source>
</evidence>
<comment type="caution">
    <text evidence="2">The sequence shown here is derived from an EMBL/GenBank/DDBJ whole genome shotgun (WGS) entry which is preliminary data.</text>
</comment>
<sequence length="236" mass="26269">MFSLRADAPDFVPTEPAEPAEQTCDQVQEWWAEDTKFPADGIFCPLCAAGRHCAFHRPVLSFNTSWLLAGDWQQQQLKQRRSREEREERSTGWVRAVGPPSAARKPVEVRKTVLEDSSSMPGILDLKQVDWLLTTQTKSVIEADHIEHDIDDASTDTGGELVPDSPESLACADPAAADDESFKLVPASAQQEWPALESGHERRPVVRKASSGWAAPPRSNAAHRRGWSSWSSWNWA</sequence>
<evidence type="ECO:0000313" key="2">
    <source>
        <dbReference type="EMBL" id="CAE8728856.1"/>
    </source>
</evidence>
<evidence type="ECO:0000256" key="1">
    <source>
        <dbReference type="SAM" id="MobiDB-lite"/>
    </source>
</evidence>
<proteinExistence type="predicted"/>
<accession>A0A813LEE0</accession>
<dbReference type="AlphaFoldDB" id="A0A813LEE0"/>
<feature type="region of interest" description="Disordered" evidence="1">
    <location>
        <begin position="1"/>
        <end position="20"/>
    </location>
</feature>
<feature type="region of interest" description="Disordered" evidence="1">
    <location>
        <begin position="78"/>
        <end position="101"/>
    </location>
</feature>
<gene>
    <name evidence="2" type="ORF">PGLA2088_LOCUS45252</name>
</gene>
<dbReference type="Proteomes" id="UP000626109">
    <property type="component" value="Unassembled WGS sequence"/>
</dbReference>
<feature type="region of interest" description="Disordered" evidence="1">
    <location>
        <begin position="189"/>
        <end position="236"/>
    </location>
</feature>
<organism evidence="2 3">
    <name type="scientific">Polarella glacialis</name>
    <name type="common">Dinoflagellate</name>
    <dbReference type="NCBI Taxonomy" id="89957"/>
    <lineage>
        <taxon>Eukaryota</taxon>
        <taxon>Sar</taxon>
        <taxon>Alveolata</taxon>
        <taxon>Dinophyceae</taxon>
        <taxon>Suessiales</taxon>
        <taxon>Suessiaceae</taxon>
        <taxon>Polarella</taxon>
    </lineage>
</organism>
<dbReference type="EMBL" id="CAJNNW010035613">
    <property type="protein sequence ID" value="CAE8728856.1"/>
    <property type="molecule type" value="Genomic_DNA"/>
</dbReference>